<evidence type="ECO:0000313" key="2">
    <source>
        <dbReference type="EMBL" id="AKU94845.1"/>
    </source>
</evidence>
<accession>A0A0K1PMT1</accession>
<dbReference type="Proteomes" id="UP000064967">
    <property type="component" value="Chromosome"/>
</dbReference>
<name>A0A0K1PMT1_9BACT</name>
<reference evidence="2 3" key="1">
    <citation type="submission" date="2015-08" db="EMBL/GenBank/DDBJ databases">
        <authorList>
            <person name="Babu N.S."/>
            <person name="Beckwith C.J."/>
            <person name="Beseler K.G."/>
            <person name="Brison A."/>
            <person name="Carone J.V."/>
            <person name="Caskin T.P."/>
            <person name="Diamond M."/>
            <person name="Durham M.E."/>
            <person name="Foxe J.M."/>
            <person name="Go M."/>
            <person name="Henderson B.A."/>
            <person name="Jones I.B."/>
            <person name="McGettigan J.A."/>
            <person name="Micheletti S.J."/>
            <person name="Nasrallah M.E."/>
            <person name="Ortiz D."/>
            <person name="Piller C.R."/>
            <person name="Privatt S.R."/>
            <person name="Schneider S.L."/>
            <person name="Sharp S."/>
            <person name="Smith T.C."/>
            <person name="Stanton J.D."/>
            <person name="Ullery H.E."/>
            <person name="Wilson R.J."/>
            <person name="Serrano M.G."/>
            <person name="Buck G."/>
            <person name="Lee V."/>
            <person name="Wang Y."/>
            <person name="Carvalho R."/>
            <person name="Voegtly L."/>
            <person name="Shi R."/>
            <person name="Duckworth R."/>
            <person name="Johnson A."/>
            <person name="Loviza R."/>
            <person name="Walstead R."/>
            <person name="Shah Z."/>
            <person name="Kiflezghi M."/>
            <person name="Wade K."/>
            <person name="Ball S.L."/>
            <person name="Bradley K.W."/>
            <person name="Asai D.J."/>
            <person name="Bowman C.A."/>
            <person name="Russell D.A."/>
            <person name="Pope W.H."/>
            <person name="Jacobs-Sera D."/>
            <person name="Hendrix R.W."/>
            <person name="Hatfull G.F."/>
        </authorList>
    </citation>
    <scope>NUCLEOTIDE SEQUENCE [LARGE SCALE GENOMIC DNA]</scope>
    <source>
        <strain evidence="2 3">DSM 27648</strain>
    </source>
</reference>
<gene>
    <name evidence="2" type="ORF">AKJ09_01509</name>
</gene>
<organism evidence="2 3">
    <name type="scientific">Labilithrix luteola</name>
    <dbReference type="NCBI Taxonomy" id="1391654"/>
    <lineage>
        <taxon>Bacteria</taxon>
        <taxon>Pseudomonadati</taxon>
        <taxon>Myxococcota</taxon>
        <taxon>Polyangia</taxon>
        <taxon>Polyangiales</taxon>
        <taxon>Labilitrichaceae</taxon>
        <taxon>Labilithrix</taxon>
    </lineage>
</organism>
<evidence type="ECO:0000313" key="3">
    <source>
        <dbReference type="Proteomes" id="UP000064967"/>
    </source>
</evidence>
<proteinExistence type="predicted"/>
<evidence type="ECO:0000256" key="1">
    <source>
        <dbReference type="SAM" id="MobiDB-lite"/>
    </source>
</evidence>
<dbReference type="EMBL" id="CP012333">
    <property type="protein sequence ID" value="AKU94845.1"/>
    <property type="molecule type" value="Genomic_DNA"/>
</dbReference>
<evidence type="ECO:0008006" key="4">
    <source>
        <dbReference type="Google" id="ProtNLM"/>
    </source>
</evidence>
<protein>
    <recommendedName>
        <fullName evidence="4">Type IV fimbrial biogenesis protein PilY1</fullName>
    </recommendedName>
</protein>
<dbReference type="AlphaFoldDB" id="A0A0K1PMT1"/>
<sequence length="421" mass="43909">MPAAVACSEGSDESTPELSSQPDAAPSTPIPMSDAAVSLDDAGSDASIDADADVDAAKPMRTCTDEGWCHVDVPDGQTLRNLWKDASGVVWTVSEKGNVLRWDGTAWVQSFAAGVPLYAIWGSSPTDIWVGGGPTSPTNAVVPGVLYHGTGTSPATLEWTQVAAPLTIRSLWGTSATDVWATASMPQRVSASDPSYILHYVGPDGLPGDGDAGDAGDAAAIGTGWLVDSASTAFKAHFEKIWGTGTGDIWVSARGAVNSYTQAGQVIHRRPDGAGGYAWSTAQPTTTDKPRNDTFGLSFSRESVFIVNFTTNSSGYAYYHQGVSTDDGATFAWTQHAAAETGFADRSLSVVGGTGPNDLWAAGPLGRLRHWDGTAWHVARAAVDDVTPVQQTVYDILASGPDDVWVVGANLALHKTAPSNP</sequence>
<keyword evidence="3" id="KW-1185">Reference proteome</keyword>
<dbReference type="STRING" id="1391654.AKJ09_01509"/>
<dbReference type="KEGG" id="llu:AKJ09_01509"/>
<feature type="region of interest" description="Disordered" evidence="1">
    <location>
        <begin position="1"/>
        <end position="46"/>
    </location>
</feature>